<feature type="signal peptide" evidence="1">
    <location>
        <begin position="1"/>
        <end position="30"/>
    </location>
</feature>
<accession>A0A0N9MPN1</accession>
<keyword evidence="3" id="KW-1185">Reference proteome</keyword>
<keyword evidence="1" id="KW-0732">Signal</keyword>
<dbReference type="KEGG" id="goq:ACH46_09945"/>
<sequence>MRVPSARFRRSAVGAALLALIAPLSVGCNRADGYADEFSAYLRDQPAVESFSVRPNNAVLSAGSVDSTVRLRAGMSDDEVAQTIRTIASHNVGGGAGVTSRIRVSFPSVNGATAAADVTVIVIPGSENPRTGDPSTVLGWVQRTRALVAADSSITALDLWSDSIHADTTAAAYPLAERLDRFVAMRPDGLVRLAVSGGDCHLQWDAGDRLDALAPYRDLLAALPPDRQPVHCRASSQTPLTEPSFFLTLPRGTEPTVLAAVQDLAARLGLAAKITIGA</sequence>
<dbReference type="OrthoDB" id="4374649at2"/>
<evidence type="ECO:0000313" key="2">
    <source>
        <dbReference type="EMBL" id="ALG84757.1"/>
    </source>
</evidence>
<name>A0A0N9MPN1_9ACTN</name>
<reference evidence="2 3" key="2">
    <citation type="journal article" date="2017" name="Int. J. Syst. Evol. Microbiol.">
        <title>Gordonia phthalatica sp. nov., a di-n-butyl phthalate-degrading bacterium isolated from activated sludge.</title>
        <authorList>
            <person name="Jin D."/>
            <person name="Kong X."/>
            <person name="Jia M."/>
            <person name="Yu X."/>
            <person name="Wang X."/>
            <person name="Zhuang X."/>
            <person name="Deng Y."/>
            <person name="Bai Z."/>
        </authorList>
    </citation>
    <scope>NUCLEOTIDE SEQUENCE [LARGE SCALE GENOMIC DNA]</scope>
    <source>
        <strain evidence="2 3">QH-11</strain>
    </source>
</reference>
<organism evidence="2 3">
    <name type="scientific">Gordonia phthalatica</name>
    <dbReference type="NCBI Taxonomy" id="1136941"/>
    <lineage>
        <taxon>Bacteria</taxon>
        <taxon>Bacillati</taxon>
        <taxon>Actinomycetota</taxon>
        <taxon>Actinomycetes</taxon>
        <taxon>Mycobacteriales</taxon>
        <taxon>Gordoniaceae</taxon>
        <taxon>Gordonia</taxon>
    </lineage>
</organism>
<dbReference type="STRING" id="1136941.ACH46_09945"/>
<proteinExistence type="predicted"/>
<protein>
    <submittedName>
        <fullName evidence="2">Uncharacterized protein</fullName>
    </submittedName>
</protein>
<dbReference type="EMBL" id="CP011853">
    <property type="protein sequence ID" value="ALG84757.1"/>
    <property type="molecule type" value="Genomic_DNA"/>
</dbReference>
<dbReference type="PATRIC" id="fig|1136941.3.peg.2020"/>
<evidence type="ECO:0000256" key="1">
    <source>
        <dbReference type="SAM" id="SignalP"/>
    </source>
</evidence>
<dbReference type="RefSeq" id="WP_062392752.1">
    <property type="nucleotide sequence ID" value="NZ_CP011853.1"/>
</dbReference>
<dbReference type="AlphaFoldDB" id="A0A0N9MPN1"/>
<gene>
    <name evidence="2" type="ORF">ACH46_09945</name>
</gene>
<feature type="chain" id="PRO_5038573958" evidence="1">
    <location>
        <begin position="31"/>
        <end position="278"/>
    </location>
</feature>
<evidence type="ECO:0000313" key="3">
    <source>
        <dbReference type="Proteomes" id="UP000063789"/>
    </source>
</evidence>
<dbReference type="PROSITE" id="PS51257">
    <property type="entry name" value="PROKAR_LIPOPROTEIN"/>
    <property type="match status" value="1"/>
</dbReference>
<reference evidence="3" key="1">
    <citation type="submission" date="2015-06" db="EMBL/GenBank/DDBJ databases">
        <title>Complete genome sequence and metabolic analysis of phthalate degradation pathway in Gordonia sp. QH-11.</title>
        <authorList>
            <person name="Jin D."/>
            <person name="Kong X."/>
            <person name="Bai Z."/>
        </authorList>
    </citation>
    <scope>NUCLEOTIDE SEQUENCE [LARGE SCALE GENOMIC DNA]</scope>
    <source>
        <strain evidence="3">QH-11</strain>
    </source>
</reference>
<dbReference type="Proteomes" id="UP000063789">
    <property type="component" value="Chromosome"/>
</dbReference>